<feature type="region of interest" description="Disordered" evidence="1">
    <location>
        <begin position="30"/>
        <end position="86"/>
    </location>
</feature>
<evidence type="ECO:0000313" key="3">
    <source>
        <dbReference type="Proteomes" id="UP000250140"/>
    </source>
</evidence>
<evidence type="ECO:0000256" key="1">
    <source>
        <dbReference type="SAM" id="MobiDB-lite"/>
    </source>
</evidence>
<keyword evidence="3" id="KW-1185">Reference proteome</keyword>
<dbReference type="Proteomes" id="UP000250140">
    <property type="component" value="Unassembled WGS sequence"/>
</dbReference>
<organism evidence="2 3">
    <name type="scientific">Glonium stellatum</name>
    <dbReference type="NCBI Taxonomy" id="574774"/>
    <lineage>
        <taxon>Eukaryota</taxon>
        <taxon>Fungi</taxon>
        <taxon>Dikarya</taxon>
        <taxon>Ascomycota</taxon>
        <taxon>Pezizomycotina</taxon>
        <taxon>Dothideomycetes</taxon>
        <taxon>Pleosporomycetidae</taxon>
        <taxon>Gloniales</taxon>
        <taxon>Gloniaceae</taxon>
        <taxon>Glonium</taxon>
    </lineage>
</organism>
<evidence type="ECO:0000313" key="2">
    <source>
        <dbReference type="EMBL" id="OCL04858.1"/>
    </source>
</evidence>
<sequence>MLLPSNNSAINTPPAQNTLIPLRPIAHALKRKRSAQSAAKRPIVNSTDSSVQPSRKRNLNAAALSSSNSAAPAPNHKRQRSCFAQPQRLTRRLLRQPKLTGAEEMLAQLGYLDIGKDDLFGEEHNRGLGAQNETPNLIDSRVADVHATSPAILQPRRTCWTYLSSFPLNNALF</sequence>
<reference evidence="2 3" key="1">
    <citation type="journal article" date="2016" name="Nat. Commun.">
        <title>Ectomycorrhizal ecology is imprinted in the genome of the dominant symbiotic fungus Cenococcum geophilum.</title>
        <authorList>
            <consortium name="DOE Joint Genome Institute"/>
            <person name="Peter M."/>
            <person name="Kohler A."/>
            <person name="Ohm R.A."/>
            <person name="Kuo A."/>
            <person name="Krutzmann J."/>
            <person name="Morin E."/>
            <person name="Arend M."/>
            <person name="Barry K.W."/>
            <person name="Binder M."/>
            <person name="Choi C."/>
            <person name="Clum A."/>
            <person name="Copeland A."/>
            <person name="Grisel N."/>
            <person name="Haridas S."/>
            <person name="Kipfer T."/>
            <person name="LaButti K."/>
            <person name="Lindquist E."/>
            <person name="Lipzen A."/>
            <person name="Maire R."/>
            <person name="Meier B."/>
            <person name="Mihaltcheva S."/>
            <person name="Molinier V."/>
            <person name="Murat C."/>
            <person name="Poggeler S."/>
            <person name="Quandt C.A."/>
            <person name="Sperisen C."/>
            <person name="Tritt A."/>
            <person name="Tisserant E."/>
            <person name="Crous P.W."/>
            <person name="Henrissat B."/>
            <person name="Nehls U."/>
            <person name="Egli S."/>
            <person name="Spatafora J.W."/>
            <person name="Grigoriev I.V."/>
            <person name="Martin F.M."/>
        </authorList>
    </citation>
    <scope>NUCLEOTIDE SEQUENCE [LARGE SCALE GENOMIC DNA]</scope>
    <source>
        <strain evidence="2 3">CBS 207.34</strain>
    </source>
</reference>
<gene>
    <name evidence="2" type="ORF">AOQ84DRAFT_367144</name>
</gene>
<protein>
    <submittedName>
        <fullName evidence="2">Uncharacterized protein</fullName>
    </submittedName>
</protein>
<proteinExistence type="predicted"/>
<name>A0A8E2EV39_9PEZI</name>
<feature type="compositionally biased region" description="Low complexity" evidence="1">
    <location>
        <begin position="59"/>
        <end position="74"/>
    </location>
</feature>
<feature type="compositionally biased region" description="Polar residues" evidence="1">
    <location>
        <begin position="44"/>
        <end position="53"/>
    </location>
</feature>
<dbReference type="OrthoDB" id="10484862at2759"/>
<dbReference type="AlphaFoldDB" id="A0A8E2EV39"/>
<dbReference type="EMBL" id="KV750419">
    <property type="protein sequence ID" value="OCL04858.1"/>
    <property type="molecule type" value="Genomic_DNA"/>
</dbReference>
<accession>A0A8E2EV39</accession>